<evidence type="ECO:0000313" key="2">
    <source>
        <dbReference type="Proteomes" id="UP000593567"/>
    </source>
</evidence>
<dbReference type="EMBL" id="VXIV02003214">
    <property type="protein sequence ID" value="KAF6019768.1"/>
    <property type="molecule type" value="Genomic_DNA"/>
</dbReference>
<gene>
    <name evidence="1" type="ORF">EB796_021996</name>
</gene>
<organism evidence="1 2">
    <name type="scientific">Bugula neritina</name>
    <name type="common">Brown bryozoan</name>
    <name type="synonym">Sertularia neritina</name>
    <dbReference type="NCBI Taxonomy" id="10212"/>
    <lineage>
        <taxon>Eukaryota</taxon>
        <taxon>Metazoa</taxon>
        <taxon>Spiralia</taxon>
        <taxon>Lophotrochozoa</taxon>
        <taxon>Bryozoa</taxon>
        <taxon>Gymnolaemata</taxon>
        <taxon>Cheilostomatida</taxon>
        <taxon>Flustrina</taxon>
        <taxon>Buguloidea</taxon>
        <taxon>Bugulidae</taxon>
        <taxon>Bugula</taxon>
    </lineage>
</organism>
<dbReference type="AlphaFoldDB" id="A0A7J7J2U5"/>
<sequence length="70" mass="7857">MLIEIYKLMWTGFYSSFLNQAPRLVILRKGSGGLVQHSGNLICTHVTCNTRGGSWYSETLRRNDRVGGPV</sequence>
<keyword evidence="2" id="KW-1185">Reference proteome</keyword>
<comment type="caution">
    <text evidence="1">The sequence shown here is derived from an EMBL/GenBank/DDBJ whole genome shotgun (WGS) entry which is preliminary data.</text>
</comment>
<protein>
    <submittedName>
        <fullName evidence="1">Uncharacterized protein</fullName>
    </submittedName>
</protein>
<reference evidence="1" key="1">
    <citation type="submission" date="2020-06" db="EMBL/GenBank/DDBJ databases">
        <title>Draft genome of Bugula neritina, a colonial animal packing powerful symbionts and potential medicines.</title>
        <authorList>
            <person name="Rayko M."/>
        </authorList>
    </citation>
    <scope>NUCLEOTIDE SEQUENCE [LARGE SCALE GENOMIC DNA]</scope>
    <source>
        <strain evidence="1">Kwan_BN1</strain>
    </source>
</reference>
<proteinExistence type="predicted"/>
<dbReference type="Proteomes" id="UP000593567">
    <property type="component" value="Unassembled WGS sequence"/>
</dbReference>
<evidence type="ECO:0000313" key="1">
    <source>
        <dbReference type="EMBL" id="KAF6019768.1"/>
    </source>
</evidence>
<name>A0A7J7J2U5_BUGNE</name>
<accession>A0A7J7J2U5</accession>